<proteinExistence type="predicted"/>
<dbReference type="Gene3D" id="3.30.160.250">
    <property type="match status" value="1"/>
</dbReference>
<reference evidence="2 3" key="1">
    <citation type="journal article" date="2021" name="Front. Microbiol.">
        <title>Comprehensive Comparative Genomics and Phenotyping of Methylobacterium Species.</title>
        <authorList>
            <person name="Alessa O."/>
            <person name="Ogura Y."/>
            <person name="Fujitani Y."/>
            <person name="Takami H."/>
            <person name="Hayashi T."/>
            <person name="Sahin N."/>
            <person name="Tani A."/>
        </authorList>
    </citation>
    <scope>NUCLEOTIDE SEQUENCE [LARGE SCALE GENOMIC DNA]</scope>
    <source>
        <strain evidence="2 3">DSM 23679</strain>
    </source>
</reference>
<accession>A0ABQ4QNR8</accession>
<dbReference type="RefSeq" id="WP_187273701.1">
    <property type="nucleotide sequence ID" value="NZ_BPQG01000097.1"/>
</dbReference>
<dbReference type="InterPro" id="IPR035069">
    <property type="entry name" value="TTHA1013/TTHA0281-like"/>
</dbReference>
<dbReference type="CDD" id="cd21631">
    <property type="entry name" value="RHH_CopG_NikR-like"/>
    <property type="match status" value="1"/>
</dbReference>
<protein>
    <recommendedName>
        <fullName evidence="1">HicB-like antitoxin of toxin-antitoxin system domain-containing protein</fullName>
    </recommendedName>
</protein>
<evidence type="ECO:0000259" key="1">
    <source>
        <dbReference type="Pfam" id="PF15919"/>
    </source>
</evidence>
<comment type="caution">
    <text evidence="2">The sequence shown here is derived from an EMBL/GenBank/DDBJ whole genome shotgun (WGS) entry which is preliminary data.</text>
</comment>
<keyword evidence="3" id="KW-1185">Reference proteome</keyword>
<gene>
    <name evidence="2" type="ORF">AFCDBAGC_4732</name>
</gene>
<dbReference type="Proteomes" id="UP001055117">
    <property type="component" value="Unassembled WGS sequence"/>
</dbReference>
<evidence type="ECO:0000313" key="2">
    <source>
        <dbReference type="EMBL" id="GJD46847.1"/>
    </source>
</evidence>
<feature type="domain" description="HicB-like antitoxin of toxin-antitoxin system" evidence="1">
    <location>
        <begin position="6"/>
        <end position="115"/>
    </location>
</feature>
<dbReference type="Pfam" id="PF15919">
    <property type="entry name" value="HicB_lk_antitox"/>
    <property type="match status" value="1"/>
</dbReference>
<sequence>MTAYVGILEKDPTSLWGVWFPDLPGCIAAAETADATVIQAAEALVQWMALIEEDGRTLPPARTIEVLRQDVDVSQALAAGHAAVVIRPPFDELGLDETAIRAIDSAAERRGLSRRDLVREMVLNQIAV</sequence>
<evidence type="ECO:0000313" key="3">
    <source>
        <dbReference type="Proteomes" id="UP001055117"/>
    </source>
</evidence>
<dbReference type="EMBL" id="BPQG01000097">
    <property type="protein sequence ID" value="GJD46847.1"/>
    <property type="molecule type" value="Genomic_DNA"/>
</dbReference>
<dbReference type="SUPFAM" id="SSF143100">
    <property type="entry name" value="TTHA1013/TTHA0281-like"/>
    <property type="match status" value="1"/>
</dbReference>
<dbReference type="InterPro" id="IPR031807">
    <property type="entry name" value="HicB-like"/>
</dbReference>
<name>A0ABQ4QNR8_9HYPH</name>
<organism evidence="2 3">
    <name type="scientific">Methylobacterium cerastii</name>
    <dbReference type="NCBI Taxonomy" id="932741"/>
    <lineage>
        <taxon>Bacteria</taxon>
        <taxon>Pseudomonadati</taxon>
        <taxon>Pseudomonadota</taxon>
        <taxon>Alphaproteobacteria</taxon>
        <taxon>Hyphomicrobiales</taxon>
        <taxon>Methylobacteriaceae</taxon>
        <taxon>Methylobacterium</taxon>
    </lineage>
</organism>